<dbReference type="InterPro" id="IPR018495">
    <property type="entry name" value="Succ_DH_cyt_bsu_CS"/>
</dbReference>
<comment type="subcellular location">
    <subcellularLocation>
        <location evidence="2">Membrane</location>
        <topology evidence="2">Multi-pass membrane protein</topology>
    </subcellularLocation>
</comment>
<dbReference type="OrthoDB" id="9799441at2"/>
<dbReference type="Proteomes" id="UP000054695">
    <property type="component" value="Unassembled WGS sequence"/>
</dbReference>
<evidence type="ECO:0000256" key="3">
    <source>
        <dbReference type="ARBA" id="ARBA00007244"/>
    </source>
</evidence>
<dbReference type="PANTHER" id="PTHR10978:SF5">
    <property type="entry name" value="SUCCINATE DEHYDROGENASE CYTOCHROME B560 SUBUNIT, MITOCHONDRIAL"/>
    <property type="match status" value="1"/>
</dbReference>
<evidence type="ECO:0000256" key="2">
    <source>
        <dbReference type="ARBA" id="ARBA00004141"/>
    </source>
</evidence>
<keyword evidence="6 13" id="KW-0812">Transmembrane</keyword>
<organism evidence="14 15">
    <name type="scientific">Legionella bozemanae</name>
    <name type="common">Fluoribacter bozemanae</name>
    <dbReference type="NCBI Taxonomy" id="447"/>
    <lineage>
        <taxon>Bacteria</taxon>
        <taxon>Pseudomonadati</taxon>
        <taxon>Pseudomonadota</taxon>
        <taxon>Gammaproteobacteria</taxon>
        <taxon>Legionellales</taxon>
        <taxon>Legionellaceae</taxon>
        <taxon>Legionella</taxon>
    </lineage>
</organism>
<proteinExistence type="inferred from homology"/>
<feature type="binding site" description="axial binding residue" evidence="12">
    <location>
        <position position="80"/>
    </location>
    <ligand>
        <name>heme</name>
        <dbReference type="ChEBI" id="CHEBI:30413"/>
        <note>ligand shared with second transmembrane subunit</note>
    </ligand>
    <ligandPart>
        <name>Fe</name>
        <dbReference type="ChEBI" id="CHEBI:18248"/>
    </ligandPart>
</feature>
<evidence type="ECO:0000256" key="4">
    <source>
        <dbReference type="ARBA" id="ARBA00020076"/>
    </source>
</evidence>
<reference evidence="14 15" key="1">
    <citation type="submission" date="2015-11" db="EMBL/GenBank/DDBJ databases">
        <title>Genomic analysis of 38 Legionella species identifies large and diverse effector repertoires.</title>
        <authorList>
            <person name="Burstein D."/>
            <person name="Amaro F."/>
            <person name="Zusman T."/>
            <person name="Lifshitz Z."/>
            <person name="Cohen O."/>
            <person name="Gilbert J.A."/>
            <person name="Pupko T."/>
            <person name="Shuman H.A."/>
            <person name="Segal G."/>
        </authorList>
    </citation>
    <scope>NUCLEOTIDE SEQUENCE [LARGE SCALE GENOMIC DNA]</scope>
    <source>
        <strain evidence="14 15">WIGA</strain>
    </source>
</reference>
<keyword evidence="9 12" id="KW-0408">Iron</keyword>
<dbReference type="GO" id="GO:0006099">
    <property type="term" value="P:tricarboxylic acid cycle"/>
    <property type="evidence" value="ECO:0007669"/>
    <property type="project" value="InterPro"/>
</dbReference>
<dbReference type="Pfam" id="PF01127">
    <property type="entry name" value="Sdh_cyt"/>
    <property type="match status" value="1"/>
</dbReference>
<keyword evidence="7 12" id="KW-0479">Metal-binding</keyword>
<evidence type="ECO:0000256" key="13">
    <source>
        <dbReference type="SAM" id="Phobius"/>
    </source>
</evidence>
<comment type="subunit">
    <text evidence="11">Part of an enzyme complex containing four subunits: a flavoprotein, an iron-sulfur protein, plus two membrane-anchoring proteins, SdhC and SdhD. The complex can form homotrimers.</text>
</comment>
<dbReference type="PATRIC" id="fig|447.4.peg.360"/>
<dbReference type="InterPro" id="IPR000701">
    <property type="entry name" value="SuccDH_FuR_B_TM-su"/>
</dbReference>
<comment type="caution">
    <text evidence="14">The sequence shown here is derived from an EMBL/GenBank/DDBJ whole genome shotgun (WGS) entry which is preliminary data.</text>
</comment>
<evidence type="ECO:0000256" key="6">
    <source>
        <dbReference type="ARBA" id="ARBA00022692"/>
    </source>
</evidence>
<protein>
    <recommendedName>
        <fullName evidence="4">Succinate dehydrogenase cytochrome b556 subunit</fullName>
    </recommendedName>
</protein>
<dbReference type="NCBIfam" id="TIGR02970">
    <property type="entry name" value="succ_dehyd_cytB"/>
    <property type="match status" value="1"/>
</dbReference>
<evidence type="ECO:0000256" key="7">
    <source>
        <dbReference type="ARBA" id="ARBA00022723"/>
    </source>
</evidence>
<dbReference type="InterPro" id="IPR014314">
    <property type="entry name" value="Succ_DH_cytb556"/>
</dbReference>
<dbReference type="CDD" id="cd03499">
    <property type="entry name" value="SQR_TypeC_SdhC"/>
    <property type="match status" value="1"/>
</dbReference>
<dbReference type="PANTHER" id="PTHR10978">
    <property type="entry name" value="SUCCINATE DEHYDROGENASE CYTOCHROME B560 SUBUNIT"/>
    <property type="match status" value="1"/>
</dbReference>
<keyword evidence="5 12" id="KW-0349">Heme</keyword>
<feature type="transmembrane region" description="Helical" evidence="13">
    <location>
        <begin position="65"/>
        <end position="85"/>
    </location>
</feature>
<keyword evidence="8 13" id="KW-1133">Transmembrane helix</keyword>
<feature type="transmembrane region" description="Helical" evidence="13">
    <location>
        <begin position="105"/>
        <end position="123"/>
    </location>
</feature>
<name>A0A0W0S1R3_LEGBO</name>
<comment type="similarity">
    <text evidence="3">Belongs to the cytochrome b560 family.</text>
</comment>
<evidence type="ECO:0000256" key="5">
    <source>
        <dbReference type="ARBA" id="ARBA00022617"/>
    </source>
</evidence>
<dbReference type="PROSITE" id="PS01001">
    <property type="entry name" value="SDH_CYT_2"/>
    <property type="match status" value="1"/>
</dbReference>
<dbReference type="InterPro" id="IPR034804">
    <property type="entry name" value="SQR/QFR_C/D"/>
</dbReference>
<dbReference type="GO" id="GO:0009055">
    <property type="term" value="F:electron transfer activity"/>
    <property type="evidence" value="ECO:0007669"/>
    <property type="project" value="InterPro"/>
</dbReference>
<evidence type="ECO:0000313" key="14">
    <source>
        <dbReference type="EMBL" id="KTC77379.1"/>
    </source>
</evidence>
<evidence type="ECO:0000256" key="1">
    <source>
        <dbReference type="ARBA" id="ARBA00004050"/>
    </source>
</evidence>
<evidence type="ECO:0000256" key="9">
    <source>
        <dbReference type="ARBA" id="ARBA00023004"/>
    </source>
</evidence>
<sequence length="124" mass="13961">MNKKRPVNLDLGSLKFPPMAIASILHRISGVVLFLLLPIMLYIFGQSMQSEEAFIQVKDLLSHPVYKVVVWAFGAAMIYHLLAGIRHLVMDMGFGEHLDAGRRSAVIVIILAIILSIFLGFWIW</sequence>
<gene>
    <name evidence="14" type="primary">sdhC</name>
    <name evidence="14" type="ORF">Lboz_0332</name>
</gene>
<accession>A0A0W0S1R3</accession>
<comment type="cofactor">
    <cofactor evidence="12">
        <name>heme</name>
        <dbReference type="ChEBI" id="CHEBI:30413"/>
    </cofactor>
    <text evidence="12">The heme is bound between the two transmembrane subunits.</text>
</comment>
<comment type="function">
    <text evidence="1">Membrane-anchoring subunit of succinate dehydrogenase (SDH).</text>
</comment>
<dbReference type="Gene3D" id="1.20.1300.10">
    <property type="entry name" value="Fumarate reductase/succinate dehydrogenase, transmembrane subunit"/>
    <property type="match status" value="1"/>
</dbReference>
<feature type="transmembrane region" description="Helical" evidence="13">
    <location>
        <begin position="20"/>
        <end position="44"/>
    </location>
</feature>
<dbReference type="STRING" id="447.Lboz_0332"/>
<dbReference type="EMBL" id="LNXU01000002">
    <property type="protein sequence ID" value="KTC77379.1"/>
    <property type="molecule type" value="Genomic_DNA"/>
</dbReference>
<keyword evidence="15" id="KW-1185">Reference proteome</keyword>
<dbReference type="SUPFAM" id="SSF81343">
    <property type="entry name" value="Fumarate reductase respiratory complex transmembrane subunits"/>
    <property type="match status" value="1"/>
</dbReference>
<dbReference type="GO" id="GO:0005886">
    <property type="term" value="C:plasma membrane"/>
    <property type="evidence" value="ECO:0007669"/>
    <property type="project" value="TreeGrafter"/>
</dbReference>
<evidence type="ECO:0000256" key="12">
    <source>
        <dbReference type="PIRSR" id="PIRSR000178-1"/>
    </source>
</evidence>
<dbReference type="RefSeq" id="WP_058458029.1">
    <property type="nucleotide sequence ID" value="NZ_CAAAIY010000003.1"/>
</dbReference>
<evidence type="ECO:0000256" key="8">
    <source>
        <dbReference type="ARBA" id="ARBA00022989"/>
    </source>
</evidence>
<evidence type="ECO:0000313" key="15">
    <source>
        <dbReference type="Proteomes" id="UP000054695"/>
    </source>
</evidence>
<dbReference type="PIRSF" id="PIRSF000178">
    <property type="entry name" value="SDH_cyt_b560"/>
    <property type="match status" value="1"/>
</dbReference>
<evidence type="ECO:0000256" key="10">
    <source>
        <dbReference type="ARBA" id="ARBA00023136"/>
    </source>
</evidence>
<dbReference type="AlphaFoldDB" id="A0A0W0S1R3"/>
<keyword evidence="10 13" id="KW-0472">Membrane</keyword>
<dbReference type="GO" id="GO:0046872">
    <property type="term" value="F:metal ion binding"/>
    <property type="evidence" value="ECO:0007669"/>
    <property type="project" value="UniProtKB-KW"/>
</dbReference>
<evidence type="ECO:0000256" key="11">
    <source>
        <dbReference type="ARBA" id="ARBA00025912"/>
    </source>
</evidence>
<dbReference type="PROSITE" id="PS01000">
    <property type="entry name" value="SDH_CYT_1"/>
    <property type="match status" value="1"/>
</dbReference>